<name>W2RRZ2_CYPE1</name>
<dbReference type="OrthoDB" id="4153769at2759"/>
<dbReference type="STRING" id="1220924.W2RRZ2"/>
<evidence type="ECO:0000313" key="2">
    <source>
        <dbReference type="Proteomes" id="UP000030752"/>
    </source>
</evidence>
<dbReference type="RefSeq" id="XP_008717865.1">
    <property type="nucleotide sequence ID" value="XM_008719643.1"/>
</dbReference>
<gene>
    <name evidence="1" type="ORF">HMPREF1541_05302</name>
</gene>
<accession>W2RRZ2</accession>
<dbReference type="GeneID" id="19972641"/>
<dbReference type="VEuPathDB" id="FungiDB:HMPREF1541_05302"/>
<evidence type="ECO:0000313" key="1">
    <source>
        <dbReference type="EMBL" id="ETN39080.1"/>
    </source>
</evidence>
<sequence length="189" mass="20879">MTARMVHFSKLSLPGNACPEDYTQETISILRERLLDSQQRGVRAHPSVYFGIWHLAPGIGGILTVARAAHVFDTSVDAIITDLLACLTVAKYVWRSPHATNKDVVWMCANAKEVLRHLCVLRTDHSVTGKRTESLRLVLIIVLSRAVTRDAWRSSVPNMRRLKCALQGVDVNRGVTESSAASHVAPLVC</sequence>
<proteinExistence type="predicted"/>
<organism evidence="1 2">
    <name type="scientific">Cyphellophora europaea (strain CBS 101466)</name>
    <name type="common">Phialophora europaea</name>
    <dbReference type="NCBI Taxonomy" id="1220924"/>
    <lineage>
        <taxon>Eukaryota</taxon>
        <taxon>Fungi</taxon>
        <taxon>Dikarya</taxon>
        <taxon>Ascomycota</taxon>
        <taxon>Pezizomycotina</taxon>
        <taxon>Eurotiomycetes</taxon>
        <taxon>Chaetothyriomycetidae</taxon>
        <taxon>Chaetothyriales</taxon>
        <taxon>Cyphellophoraceae</taxon>
        <taxon>Cyphellophora</taxon>
    </lineage>
</organism>
<dbReference type="InParanoid" id="W2RRZ2"/>
<dbReference type="HOGENOM" id="CLU_1434396_0_0_1"/>
<keyword evidence="2" id="KW-1185">Reference proteome</keyword>
<dbReference type="EMBL" id="KB822721">
    <property type="protein sequence ID" value="ETN39080.1"/>
    <property type="molecule type" value="Genomic_DNA"/>
</dbReference>
<protein>
    <submittedName>
        <fullName evidence="1">Uncharacterized protein</fullName>
    </submittedName>
</protein>
<dbReference type="Proteomes" id="UP000030752">
    <property type="component" value="Unassembled WGS sequence"/>
</dbReference>
<dbReference type="AlphaFoldDB" id="W2RRZ2"/>
<reference evidence="1 2" key="1">
    <citation type="submission" date="2013-03" db="EMBL/GenBank/DDBJ databases">
        <title>The Genome Sequence of Phialophora europaea CBS 101466.</title>
        <authorList>
            <consortium name="The Broad Institute Genomics Platform"/>
            <person name="Cuomo C."/>
            <person name="de Hoog S."/>
            <person name="Gorbushina A."/>
            <person name="Walker B."/>
            <person name="Young S.K."/>
            <person name="Zeng Q."/>
            <person name="Gargeya S."/>
            <person name="Fitzgerald M."/>
            <person name="Haas B."/>
            <person name="Abouelleil A."/>
            <person name="Allen A.W."/>
            <person name="Alvarado L."/>
            <person name="Arachchi H.M."/>
            <person name="Berlin A.M."/>
            <person name="Chapman S.B."/>
            <person name="Gainer-Dewar J."/>
            <person name="Goldberg J."/>
            <person name="Griggs A."/>
            <person name="Gujja S."/>
            <person name="Hansen M."/>
            <person name="Howarth C."/>
            <person name="Imamovic A."/>
            <person name="Ireland A."/>
            <person name="Larimer J."/>
            <person name="McCowan C."/>
            <person name="Murphy C."/>
            <person name="Pearson M."/>
            <person name="Poon T.W."/>
            <person name="Priest M."/>
            <person name="Roberts A."/>
            <person name="Saif S."/>
            <person name="Shea T."/>
            <person name="Sisk P."/>
            <person name="Sykes S."/>
            <person name="Wortman J."/>
            <person name="Nusbaum C."/>
            <person name="Birren B."/>
        </authorList>
    </citation>
    <scope>NUCLEOTIDE SEQUENCE [LARGE SCALE GENOMIC DNA]</scope>
    <source>
        <strain evidence="1 2">CBS 101466</strain>
    </source>
</reference>